<dbReference type="Pfam" id="PF00076">
    <property type="entry name" value="RRM_1"/>
    <property type="match status" value="1"/>
</dbReference>
<dbReference type="SMART" id="SM00360">
    <property type="entry name" value="RRM"/>
    <property type="match status" value="2"/>
</dbReference>
<dbReference type="SMART" id="SM00361">
    <property type="entry name" value="RRM_1"/>
    <property type="match status" value="2"/>
</dbReference>
<feature type="region of interest" description="Disordered" evidence="3">
    <location>
        <begin position="254"/>
        <end position="292"/>
    </location>
</feature>
<feature type="compositionally biased region" description="Basic and acidic residues" evidence="3">
    <location>
        <begin position="1"/>
        <end position="11"/>
    </location>
</feature>
<dbReference type="InterPro" id="IPR012677">
    <property type="entry name" value="Nucleotide-bd_a/b_plait_sf"/>
</dbReference>
<dbReference type="SUPFAM" id="SSF54928">
    <property type="entry name" value="RNA-binding domain, RBD"/>
    <property type="match status" value="1"/>
</dbReference>
<dbReference type="Gene3D" id="3.30.70.330">
    <property type="match status" value="2"/>
</dbReference>
<protein>
    <recommendedName>
        <fullName evidence="4">RRM domain-containing protein</fullName>
    </recommendedName>
</protein>
<evidence type="ECO:0000256" key="3">
    <source>
        <dbReference type="SAM" id="MobiDB-lite"/>
    </source>
</evidence>
<dbReference type="OrthoDB" id="272703at2759"/>
<feature type="compositionally biased region" description="Polar residues" evidence="3">
    <location>
        <begin position="272"/>
        <end position="284"/>
    </location>
</feature>
<evidence type="ECO:0000259" key="4">
    <source>
        <dbReference type="PROSITE" id="PS50102"/>
    </source>
</evidence>
<gene>
    <name evidence="5" type="ORF">N7482_004787</name>
</gene>
<dbReference type="InterPro" id="IPR035979">
    <property type="entry name" value="RBD_domain_sf"/>
</dbReference>
<name>A0A9W9LQU1_9EURO</name>
<dbReference type="PROSITE" id="PS50102">
    <property type="entry name" value="RRM"/>
    <property type="match status" value="2"/>
</dbReference>
<dbReference type="RefSeq" id="XP_056545654.1">
    <property type="nucleotide sequence ID" value="XM_056686912.1"/>
</dbReference>
<dbReference type="InterPro" id="IPR003954">
    <property type="entry name" value="RRM_euk-type"/>
</dbReference>
<evidence type="ECO:0000256" key="1">
    <source>
        <dbReference type="ARBA" id="ARBA00022884"/>
    </source>
</evidence>
<feature type="domain" description="RRM" evidence="4">
    <location>
        <begin position="186"/>
        <end position="273"/>
    </location>
</feature>
<dbReference type="PANTHER" id="PTHR21245">
    <property type="entry name" value="HETEROGENEOUS NUCLEAR RIBONUCLEOPROTEIN"/>
    <property type="match status" value="1"/>
</dbReference>
<dbReference type="Proteomes" id="UP001149163">
    <property type="component" value="Unassembled WGS sequence"/>
</dbReference>
<reference evidence="5" key="1">
    <citation type="submission" date="2022-11" db="EMBL/GenBank/DDBJ databases">
        <authorList>
            <person name="Petersen C."/>
        </authorList>
    </citation>
    <scope>NUCLEOTIDE SEQUENCE</scope>
    <source>
        <strain evidence="5">IBT 26290</strain>
    </source>
</reference>
<accession>A0A9W9LQU1</accession>
<keyword evidence="1 2" id="KW-0694">RNA-binding</keyword>
<dbReference type="AlphaFoldDB" id="A0A9W9LQU1"/>
<proteinExistence type="predicted"/>
<dbReference type="CDD" id="cd00590">
    <property type="entry name" value="RRM_SF"/>
    <property type="match status" value="1"/>
</dbReference>
<dbReference type="InterPro" id="IPR000504">
    <property type="entry name" value="RRM_dom"/>
</dbReference>
<feature type="region of interest" description="Disordered" evidence="3">
    <location>
        <begin position="1"/>
        <end position="64"/>
    </location>
</feature>
<feature type="domain" description="RRM" evidence="4">
    <location>
        <begin position="71"/>
        <end position="150"/>
    </location>
</feature>
<feature type="compositionally biased region" description="Polar residues" evidence="3">
    <location>
        <begin position="12"/>
        <end position="54"/>
    </location>
</feature>
<dbReference type="EMBL" id="JAPQKN010000002">
    <property type="protein sequence ID" value="KAJ5169193.1"/>
    <property type="molecule type" value="Genomic_DNA"/>
</dbReference>
<evidence type="ECO:0000256" key="2">
    <source>
        <dbReference type="PROSITE-ProRule" id="PRU00176"/>
    </source>
</evidence>
<organism evidence="5 6">
    <name type="scientific">Penicillium canariense</name>
    <dbReference type="NCBI Taxonomy" id="189055"/>
    <lineage>
        <taxon>Eukaryota</taxon>
        <taxon>Fungi</taxon>
        <taxon>Dikarya</taxon>
        <taxon>Ascomycota</taxon>
        <taxon>Pezizomycotina</taxon>
        <taxon>Eurotiomycetes</taxon>
        <taxon>Eurotiomycetidae</taxon>
        <taxon>Eurotiales</taxon>
        <taxon>Aspergillaceae</taxon>
        <taxon>Penicillium</taxon>
    </lineage>
</organism>
<comment type="caution">
    <text evidence="5">The sequence shown here is derived from an EMBL/GenBank/DDBJ whole genome shotgun (WGS) entry which is preliminary data.</text>
</comment>
<dbReference type="GeneID" id="81426088"/>
<feature type="region of interest" description="Disordered" evidence="3">
    <location>
        <begin position="148"/>
        <end position="185"/>
    </location>
</feature>
<keyword evidence="6" id="KW-1185">Reference proteome</keyword>
<sequence>MADTEIPRPEEQTPQSPFQNVRTNGRAFNSPNWRMKSESSPQASPSPRTNTSRTAFARPGPHVPQAISEGRRLYVGNMPYTAKSEDVEALFTAAEYLIERIDIAIDPFTGRNPSYCFVDLQTKEHAQQAMTELDGRDMLGRPVKIKPGVAKSAERAAEQPRSPVAMGRWRPQEGTSGAKVNSDSSQRVYVGGLPRLTEAESVESNMRTFFQGYSVENVSKVFTPHPAKRFEPGDHYYLFVDFSSVDEAQRAMDTLNGHQGPWGGPLRVQRARGTTNKPEGSSTPGAEGDEQV</sequence>
<dbReference type="GO" id="GO:0003723">
    <property type="term" value="F:RNA binding"/>
    <property type="evidence" value="ECO:0007669"/>
    <property type="project" value="UniProtKB-UniRule"/>
</dbReference>
<evidence type="ECO:0000313" key="6">
    <source>
        <dbReference type="Proteomes" id="UP001149163"/>
    </source>
</evidence>
<reference evidence="5" key="2">
    <citation type="journal article" date="2023" name="IMA Fungus">
        <title>Comparative genomic study of the Penicillium genus elucidates a diverse pangenome and 15 lateral gene transfer events.</title>
        <authorList>
            <person name="Petersen C."/>
            <person name="Sorensen T."/>
            <person name="Nielsen M.R."/>
            <person name="Sondergaard T.E."/>
            <person name="Sorensen J.L."/>
            <person name="Fitzpatrick D.A."/>
            <person name="Frisvad J.C."/>
            <person name="Nielsen K.L."/>
        </authorList>
    </citation>
    <scope>NUCLEOTIDE SEQUENCE</scope>
    <source>
        <strain evidence="5">IBT 26290</strain>
    </source>
</reference>
<feature type="compositionally biased region" description="Polar residues" evidence="3">
    <location>
        <begin position="173"/>
        <end position="185"/>
    </location>
</feature>
<evidence type="ECO:0000313" key="5">
    <source>
        <dbReference type="EMBL" id="KAJ5169193.1"/>
    </source>
</evidence>